<dbReference type="InterPro" id="IPR011124">
    <property type="entry name" value="Znf_CW"/>
</dbReference>
<keyword evidence="10" id="KW-0472">Membrane</keyword>
<evidence type="ECO:0008006" key="15">
    <source>
        <dbReference type="Google" id="ProtNLM"/>
    </source>
</evidence>
<dbReference type="PROSITE" id="PS50982">
    <property type="entry name" value="MBD"/>
    <property type="match status" value="1"/>
</dbReference>
<feature type="domain" description="CW-type" evidence="12">
    <location>
        <begin position="169"/>
        <end position="228"/>
    </location>
</feature>
<evidence type="ECO:0000256" key="7">
    <source>
        <dbReference type="ARBA" id="ARBA00023163"/>
    </source>
</evidence>
<keyword evidence="5" id="KW-0805">Transcription regulation</keyword>
<dbReference type="PROSITE" id="PS51050">
    <property type="entry name" value="ZF_CW"/>
    <property type="match status" value="1"/>
</dbReference>
<dbReference type="EMBL" id="RWGY01000051">
    <property type="protein sequence ID" value="TVU05141.1"/>
    <property type="molecule type" value="Genomic_DNA"/>
</dbReference>
<keyword evidence="14" id="KW-1185">Reference proteome</keyword>
<comment type="caution">
    <text evidence="13">The sequence shown here is derived from an EMBL/GenBank/DDBJ whole genome shotgun (WGS) entry which is preliminary data.</text>
</comment>
<dbReference type="Gene3D" id="3.30.890.10">
    <property type="entry name" value="Methyl-cpg-binding Protein 2, Chain A"/>
    <property type="match status" value="1"/>
</dbReference>
<keyword evidence="10" id="KW-1133">Transmembrane helix</keyword>
<gene>
    <name evidence="13" type="ORF">EJB05_48293</name>
</gene>
<feature type="non-terminal residue" evidence="13">
    <location>
        <position position="1"/>
    </location>
</feature>
<feature type="region of interest" description="Disordered" evidence="9">
    <location>
        <begin position="29"/>
        <end position="50"/>
    </location>
</feature>
<keyword evidence="3" id="KW-0863">Zinc-finger</keyword>
<name>A0A5J9T3R9_9POAL</name>
<evidence type="ECO:0000259" key="11">
    <source>
        <dbReference type="PROSITE" id="PS50982"/>
    </source>
</evidence>
<accession>A0A5J9T3R9</accession>
<evidence type="ECO:0000256" key="6">
    <source>
        <dbReference type="ARBA" id="ARBA00023125"/>
    </source>
</evidence>
<dbReference type="Gramene" id="TVU05141">
    <property type="protein sequence ID" value="TVU05141"/>
    <property type="gene ID" value="EJB05_48293"/>
</dbReference>
<organism evidence="13 14">
    <name type="scientific">Eragrostis curvula</name>
    <name type="common">weeping love grass</name>
    <dbReference type="NCBI Taxonomy" id="38414"/>
    <lineage>
        <taxon>Eukaryota</taxon>
        <taxon>Viridiplantae</taxon>
        <taxon>Streptophyta</taxon>
        <taxon>Embryophyta</taxon>
        <taxon>Tracheophyta</taxon>
        <taxon>Spermatophyta</taxon>
        <taxon>Magnoliopsida</taxon>
        <taxon>Liliopsida</taxon>
        <taxon>Poales</taxon>
        <taxon>Poaceae</taxon>
        <taxon>PACMAD clade</taxon>
        <taxon>Chloridoideae</taxon>
        <taxon>Eragrostideae</taxon>
        <taxon>Eragrostidinae</taxon>
        <taxon>Eragrostis</taxon>
    </lineage>
</organism>
<feature type="region of interest" description="Disordered" evidence="9">
    <location>
        <begin position="346"/>
        <end position="399"/>
    </location>
</feature>
<evidence type="ECO:0000256" key="5">
    <source>
        <dbReference type="ARBA" id="ARBA00023015"/>
    </source>
</evidence>
<keyword evidence="8" id="KW-0539">Nucleus</keyword>
<dbReference type="PANTHER" id="PTHR12396">
    <property type="entry name" value="METHYL-CPG BINDING PROTEIN, MBD"/>
    <property type="match status" value="1"/>
</dbReference>
<feature type="compositionally biased region" description="Basic and acidic residues" evidence="9">
    <location>
        <begin position="108"/>
        <end position="132"/>
    </location>
</feature>
<dbReference type="OrthoDB" id="10072024at2759"/>
<keyword evidence="4" id="KW-0862">Zinc</keyword>
<evidence type="ECO:0000256" key="9">
    <source>
        <dbReference type="SAM" id="MobiDB-lite"/>
    </source>
</evidence>
<sequence length="399" mass="45179">MTRRCARRAELYHRVDAYCEEARLREARSRPHFANSPPPPPAEAPREDDEDIWSDIGGYFKRRYCHYYRMPFVPSIVLIFTVTYIRSLTGREPNLGISPLTEGFIRPPPEKRQRNLCDKDGEQSDGGRHSSECEPTTVLCKLDEGDGGEDEQGDNHVSDVPSKRRRQKSLSIKAYAAQCSLCGKWRLVQSKRKYEEIRAHITKTPFKCEKAREWKPDVICNDPSDVHPDVSRLWAVDQHDIAETPPGWERFIKIRSEGGIKFADVYYLSPAGKTLRSTIEVKKYLEENPQYVDQGVRSSQFSFKIPAPSRPDYVRKRTQTNRNDGALEGSIQPLPEQVQPIAWAAPPMDEGPSGDNNQLVPYNEDPSDVLLGLPAATVPPESQETMPGNLLPPAGRLVP</sequence>
<dbReference type="InterPro" id="IPR016177">
    <property type="entry name" value="DNA-bd_dom_sf"/>
</dbReference>
<keyword evidence="10" id="KW-0812">Transmembrane</keyword>
<dbReference type="GO" id="GO:0008270">
    <property type="term" value="F:zinc ion binding"/>
    <property type="evidence" value="ECO:0007669"/>
    <property type="project" value="UniProtKB-KW"/>
</dbReference>
<comment type="subcellular location">
    <subcellularLocation>
        <location evidence="1">Nucleus</location>
    </subcellularLocation>
</comment>
<evidence type="ECO:0000256" key="4">
    <source>
        <dbReference type="ARBA" id="ARBA00022833"/>
    </source>
</evidence>
<evidence type="ECO:0000313" key="14">
    <source>
        <dbReference type="Proteomes" id="UP000324897"/>
    </source>
</evidence>
<keyword evidence="7" id="KW-0804">Transcription</keyword>
<evidence type="ECO:0000256" key="2">
    <source>
        <dbReference type="ARBA" id="ARBA00022723"/>
    </source>
</evidence>
<keyword evidence="6" id="KW-0238">DNA-binding</keyword>
<feature type="domain" description="MBD" evidence="11">
    <location>
        <begin position="234"/>
        <end position="308"/>
    </location>
</feature>
<dbReference type="SUPFAM" id="SSF54171">
    <property type="entry name" value="DNA-binding domain"/>
    <property type="match status" value="1"/>
</dbReference>
<protein>
    <recommendedName>
        <fullName evidence="15">MBD domain-containing protein</fullName>
    </recommendedName>
</protein>
<feature type="region of interest" description="Disordered" evidence="9">
    <location>
        <begin position="96"/>
        <end position="165"/>
    </location>
</feature>
<evidence type="ECO:0000256" key="8">
    <source>
        <dbReference type="ARBA" id="ARBA00023242"/>
    </source>
</evidence>
<dbReference type="GO" id="GO:0003677">
    <property type="term" value="F:DNA binding"/>
    <property type="evidence" value="ECO:0007669"/>
    <property type="project" value="UniProtKB-KW"/>
</dbReference>
<keyword evidence="2" id="KW-0479">Metal-binding</keyword>
<evidence type="ECO:0000256" key="10">
    <source>
        <dbReference type="SAM" id="Phobius"/>
    </source>
</evidence>
<dbReference type="CDD" id="cd01396">
    <property type="entry name" value="MeCP2_MBD"/>
    <property type="match status" value="1"/>
</dbReference>
<feature type="transmembrane region" description="Helical" evidence="10">
    <location>
        <begin position="67"/>
        <end position="85"/>
    </location>
</feature>
<dbReference type="InterPro" id="IPR001739">
    <property type="entry name" value="Methyl_CpG_DNA-bd"/>
</dbReference>
<dbReference type="GO" id="GO:0005634">
    <property type="term" value="C:nucleus"/>
    <property type="evidence" value="ECO:0007669"/>
    <property type="project" value="UniProtKB-SubCell"/>
</dbReference>
<reference evidence="13 14" key="1">
    <citation type="journal article" date="2019" name="Sci. Rep.">
        <title>A high-quality genome of Eragrostis curvula grass provides insights into Poaceae evolution and supports new strategies to enhance forage quality.</title>
        <authorList>
            <person name="Carballo J."/>
            <person name="Santos B.A.C.M."/>
            <person name="Zappacosta D."/>
            <person name="Garbus I."/>
            <person name="Selva J.P."/>
            <person name="Gallo C.A."/>
            <person name="Diaz A."/>
            <person name="Albertini E."/>
            <person name="Caccamo M."/>
            <person name="Echenique V."/>
        </authorList>
    </citation>
    <scope>NUCLEOTIDE SEQUENCE [LARGE SCALE GENOMIC DNA]</scope>
    <source>
        <strain evidence="14">cv. Victoria</strain>
        <tissue evidence="13">Leaf</tissue>
    </source>
</reference>
<evidence type="ECO:0000313" key="13">
    <source>
        <dbReference type="EMBL" id="TVU05141.1"/>
    </source>
</evidence>
<evidence type="ECO:0000259" key="12">
    <source>
        <dbReference type="PROSITE" id="PS51050"/>
    </source>
</evidence>
<dbReference type="Proteomes" id="UP000324897">
    <property type="component" value="Unassembled WGS sequence"/>
</dbReference>
<proteinExistence type="predicted"/>
<evidence type="ECO:0000256" key="1">
    <source>
        <dbReference type="ARBA" id="ARBA00004123"/>
    </source>
</evidence>
<evidence type="ECO:0000256" key="3">
    <source>
        <dbReference type="ARBA" id="ARBA00022771"/>
    </source>
</evidence>
<dbReference type="Pfam" id="PF01429">
    <property type="entry name" value="MBD"/>
    <property type="match status" value="1"/>
</dbReference>
<dbReference type="SMART" id="SM00391">
    <property type="entry name" value="MBD"/>
    <property type="match status" value="1"/>
</dbReference>
<dbReference type="AlphaFoldDB" id="A0A5J9T3R9"/>
<dbReference type="PANTHER" id="PTHR12396:SF30">
    <property type="entry name" value="MBD DOMAIN-CONTAINING PROTEIN"/>
    <property type="match status" value="1"/>
</dbReference>